<dbReference type="GO" id="GO:0035567">
    <property type="term" value="P:non-canonical Wnt signaling pathway"/>
    <property type="evidence" value="ECO:0007669"/>
    <property type="project" value="TreeGrafter"/>
</dbReference>
<keyword evidence="1" id="KW-0217">Developmental protein</keyword>
<comment type="caution">
    <text evidence="5">The sequence shown here is derived from an EMBL/GenBank/DDBJ whole genome shotgun (WGS) entry which is preliminary data.</text>
</comment>
<accession>A0A8S3YIH4</accession>
<dbReference type="GO" id="GO:0042813">
    <property type="term" value="F:Wnt receptor activity"/>
    <property type="evidence" value="ECO:0007669"/>
    <property type="project" value="TreeGrafter"/>
</dbReference>
<feature type="disulfide bond" evidence="3">
    <location>
        <begin position="175"/>
        <end position="221"/>
    </location>
</feature>
<dbReference type="PROSITE" id="PS50038">
    <property type="entry name" value="FZ"/>
    <property type="match status" value="2"/>
</dbReference>
<feature type="domain" description="FZ" evidence="4">
    <location>
        <begin position="161"/>
        <end position="285"/>
    </location>
</feature>
<dbReference type="Pfam" id="PF01392">
    <property type="entry name" value="Fz"/>
    <property type="match status" value="2"/>
</dbReference>
<dbReference type="OrthoDB" id="10053709at2759"/>
<dbReference type="Proteomes" id="UP000678393">
    <property type="component" value="Unassembled WGS sequence"/>
</dbReference>
<dbReference type="SUPFAM" id="SSF63501">
    <property type="entry name" value="Frizzled cysteine-rich domain"/>
    <property type="match status" value="2"/>
</dbReference>
<organism evidence="5 6">
    <name type="scientific">Candidula unifasciata</name>
    <dbReference type="NCBI Taxonomy" id="100452"/>
    <lineage>
        <taxon>Eukaryota</taxon>
        <taxon>Metazoa</taxon>
        <taxon>Spiralia</taxon>
        <taxon>Lophotrochozoa</taxon>
        <taxon>Mollusca</taxon>
        <taxon>Gastropoda</taxon>
        <taxon>Heterobranchia</taxon>
        <taxon>Euthyneura</taxon>
        <taxon>Panpulmonata</taxon>
        <taxon>Eupulmonata</taxon>
        <taxon>Stylommatophora</taxon>
        <taxon>Helicina</taxon>
        <taxon>Helicoidea</taxon>
        <taxon>Geomitridae</taxon>
        <taxon>Candidula</taxon>
    </lineage>
</organism>
<dbReference type="AlphaFoldDB" id="A0A8S3YIH4"/>
<reference evidence="5" key="1">
    <citation type="submission" date="2021-04" db="EMBL/GenBank/DDBJ databases">
        <authorList>
            <consortium name="Molecular Ecology Group"/>
        </authorList>
    </citation>
    <scope>NUCLEOTIDE SEQUENCE</scope>
</reference>
<dbReference type="InterPro" id="IPR015526">
    <property type="entry name" value="Frizzled/SFRP"/>
</dbReference>
<proteinExistence type="predicted"/>
<evidence type="ECO:0000313" key="5">
    <source>
        <dbReference type="EMBL" id="CAG5114456.1"/>
    </source>
</evidence>
<dbReference type="InterPro" id="IPR036790">
    <property type="entry name" value="Frizzled_dom_sf"/>
</dbReference>
<dbReference type="GO" id="GO:0005886">
    <property type="term" value="C:plasma membrane"/>
    <property type="evidence" value="ECO:0007669"/>
    <property type="project" value="TreeGrafter"/>
</dbReference>
<gene>
    <name evidence="5" type="ORF">CUNI_LOCUS14</name>
</gene>
<dbReference type="PANTHER" id="PTHR11309">
    <property type="entry name" value="FRIZZLED"/>
    <property type="match status" value="1"/>
</dbReference>
<evidence type="ECO:0000256" key="1">
    <source>
        <dbReference type="ARBA" id="ARBA00022473"/>
    </source>
</evidence>
<dbReference type="CDD" id="cd07066">
    <property type="entry name" value="CRD_FZ"/>
    <property type="match status" value="1"/>
</dbReference>
<keyword evidence="6" id="KW-1185">Reference proteome</keyword>
<dbReference type="SMART" id="SM00063">
    <property type="entry name" value="FRI"/>
    <property type="match status" value="2"/>
</dbReference>
<comment type="caution">
    <text evidence="3">Lacks conserved residue(s) required for the propagation of feature annotation.</text>
</comment>
<evidence type="ECO:0000259" key="4">
    <source>
        <dbReference type="PROSITE" id="PS50038"/>
    </source>
</evidence>
<feature type="disulfide bond" evidence="3">
    <location>
        <begin position="50"/>
        <end position="96"/>
    </location>
</feature>
<name>A0A8S3YIH4_9EUPU</name>
<evidence type="ECO:0000313" key="6">
    <source>
        <dbReference type="Proteomes" id="UP000678393"/>
    </source>
</evidence>
<dbReference type="EMBL" id="CAJHNH020000001">
    <property type="protein sequence ID" value="CAG5114456.1"/>
    <property type="molecule type" value="Genomic_DNA"/>
</dbReference>
<evidence type="ECO:0000256" key="3">
    <source>
        <dbReference type="PROSITE-ProRule" id="PRU00090"/>
    </source>
</evidence>
<feature type="disulfide bond" evidence="3">
    <location>
        <begin position="212"/>
        <end position="250"/>
    </location>
</feature>
<dbReference type="GO" id="GO:0017147">
    <property type="term" value="F:Wnt-protein binding"/>
    <property type="evidence" value="ECO:0007669"/>
    <property type="project" value="TreeGrafter"/>
</dbReference>
<feature type="disulfide bond" evidence="3">
    <location>
        <begin position="42"/>
        <end position="103"/>
    </location>
</feature>
<dbReference type="GO" id="GO:0060070">
    <property type="term" value="P:canonical Wnt signaling pathway"/>
    <property type="evidence" value="ECO:0007669"/>
    <property type="project" value="TreeGrafter"/>
</dbReference>
<evidence type="ECO:0000256" key="2">
    <source>
        <dbReference type="ARBA" id="ARBA00023157"/>
    </source>
</evidence>
<dbReference type="InterPro" id="IPR020067">
    <property type="entry name" value="Frizzled_dom"/>
</dbReference>
<feature type="domain" description="FZ" evidence="4">
    <location>
        <begin position="37"/>
        <end position="162"/>
    </location>
</feature>
<sequence length="294" mass="33625">MERVVGVDGWEFRSKKFFHFISDRKGPSLKELKRGGDSRVGCEEIYLPMCKGLVPYTHTKLPNQFNHTTQVSHTHLERLWPYMDQSCSKNVRVLACATYLPKCHGKHPAQGPCKKTCMQAKKKCAVTLKELMGLNWADKFECKGLPARNCVKPVKDTKCANEHTHCVENSVMPFCGNLTFMWGTLPNMFGQCSIDELNSEMQQLNALVATNCHLHLKFLICGVYSPFCIRNEVPFTFPCRELCDEIRKACEPHYRRLYHGLPWPQKLQCHRYPNSESTDIECVMPNEGSTFLGG</sequence>
<protein>
    <recommendedName>
        <fullName evidence="4">FZ domain-containing protein</fullName>
    </recommendedName>
</protein>
<dbReference type="Gene3D" id="1.10.2000.10">
    <property type="entry name" value="Frizzled cysteine-rich domain"/>
    <property type="match status" value="2"/>
</dbReference>
<keyword evidence="2 3" id="KW-1015">Disulfide bond</keyword>
<dbReference type="PANTHER" id="PTHR11309:SF126">
    <property type="entry name" value="FRIZZLED-2"/>
    <property type="match status" value="1"/>
</dbReference>